<dbReference type="Proteomes" id="UP000549394">
    <property type="component" value="Unassembled WGS sequence"/>
</dbReference>
<keyword evidence="3" id="KW-1185">Reference proteome</keyword>
<proteinExistence type="predicted"/>
<comment type="caution">
    <text evidence="2">The sequence shown here is derived from an EMBL/GenBank/DDBJ whole genome shotgun (WGS) entry which is preliminary data.</text>
</comment>
<reference evidence="2 3" key="1">
    <citation type="submission" date="2020-08" db="EMBL/GenBank/DDBJ databases">
        <authorList>
            <person name="Hejnol A."/>
        </authorList>
    </citation>
    <scope>NUCLEOTIDE SEQUENCE [LARGE SCALE GENOMIC DNA]</scope>
</reference>
<dbReference type="EMBL" id="CAJFCJ010000010">
    <property type="protein sequence ID" value="CAD5119344.1"/>
    <property type="molecule type" value="Genomic_DNA"/>
</dbReference>
<protein>
    <submittedName>
        <fullName evidence="2">DgyrCDS7962</fullName>
    </submittedName>
</protein>
<organism evidence="2 3">
    <name type="scientific">Dimorphilus gyrociliatus</name>
    <dbReference type="NCBI Taxonomy" id="2664684"/>
    <lineage>
        <taxon>Eukaryota</taxon>
        <taxon>Metazoa</taxon>
        <taxon>Spiralia</taxon>
        <taxon>Lophotrochozoa</taxon>
        <taxon>Annelida</taxon>
        <taxon>Polychaeta</taxon>
        <taxon>Polychaeta incertae sedis</taxon>
        <taxon>Dinophilidae</taxon>
        <taxon>Dimorphilus</taxon>
    </lineage>
</organism>
<sequence>MEEQEVRMQFSVDDVRQIVWSSTLYSPHDIVSQIFPLFVKIESGSDENLNLKPNQVIRLEKYDKQKRILIKDQRSRHLTVPRNFPMKFVVKNSHTLNSKKKKTLKQFKGAKLKYIIRQYFNGIQPLLLDFEYTDPWKFKIGSEITNSREFGSIFLETINTSWGPVSPKITEHFLKGHFLTREYFVITDRRPIAIPTTCNLKLRVAEGFLGDESGLKWKEFQEYARRQISRSLRSNFFTDDGTMDILIPDMTSLPKHLNYDFSDNESTTTIFSEQTQSGITNGSQKMFNSYNTNGSAVVHSLDEATNEMAILTVESEKVRVDEDNNDVTFGTMKSRKFEEQSEKIEREILESITRSEDVVDVQELYSSVDRKMYKNKAARGGKIETREEGIQTAIDTEVKRPEGVVERNLNGNKSEISLTVSKDEDHSTLRRYQKANHHHQQQQQQQQPNFQNSGYQNQNFQQSGLQHQNFQYSGLQNQNFQHTGPQQTVTTMPRIVRRLKPNDYQSTLPRQQPVVYLQKAHSASNLLVQQQQQQQQQPIYLAQNQAGLQTAYVLQPIQLGGGQPLVGQIGQPGNGGHVSVLQVGNGMQRAGSMPSLYSQPVQAVNLQRAKSPGPASVRVVNM</sequence>
<evidence type="ECO:0000256" key="1">
    <source>
        <dbReference type="SAM" id="MobiDB-lite"/>
    </source>
</evidence>
<feature type="compositionally biased region" description="Basic residues" evidence="1">
    <location>
        <begin position="429"/>
        <end position="440"/>
    </location>
</feature>
<accession>A0A7I8VSR4</accession>
<feature type="compositionally biased region" description="Polar residues" evidence="1">
    <location>
        <begin position="448"/>
        <end position="457"/>
    </location>
</feature>
<gene>
    <name evidence="2" type="ORF">DGYR_LOCUS7599</name>
</gene>
<evidence type="ECO:0000313" key="3">
    <source>
        <dbReference type="Proteomes" id="UP000549394"/>
    </source>
</evidence>
<dbReference type="AlphaFoldDB" id="A0A7I8VSR4"/>
<name>A0A7I8VSR4_9ANNE</name>
<feature type="region of interest" description="Disordered" evidence="1">
    <location>
        <begin position="420"/>
        <end position="457"/>
    </location>
</feature>
<evidence type="ECO:0000313" key="2">
    <source>
        <dbReference type="EMBL" id="CAD5119344.1"/>
    </source>
</evidence>